<dbReference type="GO" id="GO:0009893">
    <property type="term" value="P:positive regulation of metabolic process"/>
    <property type="evidence" value="ECO:0007669"/>
    <property type="project" value="UniProtKB-ARBA"/>
</dbReference>
<dbReference type="Gene3D" id="4.10.240.10">
    <property type="entry name" value="Zn(2)-C6 fungal-type DNA-binding domain"/>
    <property type="match status" value="1"/>
</dbReference>
<accession>A0A2J5HZN9</accession>
<evidence type="ECO:0008006" key="12">
    <source>
        <dbReference type="Google" id="ProtNLM"/>
    </source>
</evidence>
<keyword evidence="1" id="KW-0479">Metal-binding</keyword>
<dbReference type="GO" id="GO:0000981">
    <property type="term" value="F:DNA-binding transcription factor activity, RNA polymerase II-specific"/>
    <property type="evidence" value="ECO:0007669"/>
    <property type="project" value="InterPro"/>
</dbReference>
<dbReference type="Proteomes" id="UP000235023">
    <property type="component" value="Unassembled WGS sequence"/>
</dbReference>
<dbReference type="EMBL" id="KZ559522">
    <property type="protein sequence ID" value="PLN82970.1"/>
    <property type="molecule type" value="Genomic_DNA"/>
</dbReference>
<dbReference type="SMART" id="SM00355">
    <property type="entry name" value="ZnF_C2H2"/>
    <property type="match status" value="2"/>
</dbReference>
<evidence type="ECO:0000256" key="7">
    <source>
        <dbReference type="PROSITE-ProRule" id="PRU00042"/>
    </source>
</evidence>
<dbReference type="PROSITE" id="PS00028">
    <property type="entry name" value="ZINC_FINGER_C2H2_1"/>
    <property type="match status" value="1"/>
</dbReference>
<feature type="domain" description="C2H2-type" evidence="9">
    <location>
        <begin position="51"/>
        <end position="78"/>
    </location>
</feature>
<evidence type="ECO:0000259" key="8">
    <source>
        <dbReference type="PROSITE" id="PS50048"/>
    </source>
</evidence>
<evidence type="ECO:0000256" key="5">
    <source>
        <dbReference type="ARBA" id="ARBA00023163"/>
    </source>
</evidence>
<evidence type="ECO:0000259" key="9">
    <source>
        <dbReference type="PROSITE" id="PS50157"/>
    </source>
</evidence>
<feature type="domain" description="C2H2-type" evidence="9">
    <location>
        <begin position="23"/>
        <end position="50"/>
    </location>
</feature>
<keyword evidence="4" id="KW-0238">DNA-binding</keyword>
<protein>
    <recommendedName>
        <fullName evidence="12">Zn(2)-C6 fungal-type domain-containing protein</fullName>
    </recommendedName>
</protein>
<dbReference type="PANTHER" id="PTHR47660">
    <property type="entry name" value="TRANSCRIPTION FACTOR WITH C2H2 AND ZN(2)-CYS(6) DNA BINDING DOMAIN (EUROFUNG)-RELATED-RELATED"/>
    <property type="match status" value="1"/>
</dbReference>
<evidence type="ECO:0000313" key="10">
    <source>
        <dbReference type="EMBL" id="PLN82970.1"/>
    </source>
</evidence>
<evidence type="ECO:0000256" key="3">
    <source>
        <dbReference type="ARBA" id="ARBA00023015"/>
    </source>
</evidence>
<keyword evidence="6" id="KW-0539">Nucleus</keyword>
<dbReference type="AlphaFoldDB" id="A0A2J5HZN9"/>
<keyword evidence="11" id="KW-1185">Reference proteome</keyword>
<keyword evidence="7" id="KW-0863">Zinc-finger</keyword>
<dbReference type="CDD" id="cd00067">
    <property type="entry name" value="GAL4"/>
    <property type="match status" value="1"/>
</dbReference>
<dbReference type="InterPro" id="IPR036236">
    <property type="entry name" value="Znf_C2H2_sf"/>
</dbReference>
<dbReference type="InterPro" id="IPR036864">
    <property type="entry name" value="Zn2-C6_fun-type_DNA-bd_sf"/>
</dbReference>
<dbReference type="Pfam" id="PF00172">
    <property type="entry name" value="Zn_clus"/>
    <property type="match status" value="1"/>
</dbReference>
<dbReference type="SMART" id="SM00066">
    <property type="entry name" value="GAL4"/>
    <property type="match status" value="1"/>
</dbReference>
<dbReference type="Gene3D" id="3.30.160.60">
    <property type="entry name" value="Classic Zinc Finger"/>
    <property type="match status" value="2"/>
</dbReference>
<dbReference type="SUPFAM" id="SSF57701">
    <property type="entry name" value="Zn2/Cys6 DNA-binding domain"/>
    <property type="match status" value="1"/>
</dbReference>
<evidence type="ECO:0000256" key="4">
    <source>
        <dbReference type="ARBA" id="ARBA00023125"/>
    </source>
</evidence>
<sequence>MLSNMNHEFTARDTTPPKANEPWRCSVCSSIFHRVDHYKRHLNTHTRDKPYTCTFCGSPFKRGDVLRRHWKSCAVRKETGRAIPDPRPGGKGKKACDSCARLKKSCSGDAPCVECQSRQRQCTYQRLSEMLEPDSYIRRAGCSSREDDHETPIGEDSQVDDARQKWDLGLQTLLPPVHTWYGVHNRFI</sequence>
<gene>
    <name evidence="10" type="ORF">BDW42DRAFT_69809</name>
</gene>
<dbReference type="OrthoDB" id="6365676at2759"/>
<dbReference type="SUPFAM" id="SSF57667">
    <property type="entry name" value="beta-beta-alpha zinc fingers"/>
    <property type="match status" value="1"/>
</dbReference>
<evidence type="ECO:0000256" key="2">
    <source>
        <dbReference type="ARBA" id="ARBA00022833"/>
    </source>
</evidence>
<dbReference type="InterPro" id="IPR013087">
    <property type="entry name" value="Znf_C2H2_type"/>
</dbReference>
<evidence type="ECO:0000256" key="1">
    <source>
        <dbReference type="ARBA" id="ARBA00022723"/>
    </source>
</evidence>
<dbReference type="InterPro" id="IPR001138">
    <property type="entry name" value="Zn2Cys6_DnaBD"/>
</dbReference>
<evidence type="ECO:0000256" key="6">
    <source>
        <dbReference type="ARBA" id="ARBA00023242"/>
    </source>
</evidence>
<dbReference type="GO" id="GO:0008270">
    <property type="term" value="F:zinc ion binding"/>
    <property type="evidence" value="ECO:0007669"/>
    <property type="project" value="UniProtKB-KW"/>
</dbReference>
<proteinExistence type="predicted"/>
<keyword evidence="2" id="KW-0862">Zinc</keyword>
<dbReference type="GO" id="GO:0003677">
    <property type="term" value="F:DNA binding"/>
    <property type="evidence" value="ECO:0007669"/>
    <property type="project" value="UniProtKB-KW"/>
</dbReference>
<name>A0A2J5HZN9_9EURO</name>
<dbReference type="PROSITE" id="PS50048">
    <property type="entry name" value="ZN2_CY6_FUNGAL_2"/>
    <property type="match status" value="1"/>
</dbReference>
<dbReference type="PROSITE" id="PS50157">
    <property type="entry name" value="ZINC_FINGER_C2H2_2"/>
    <property type="match status" value="2"/>
</dbReference>
<organism evidence="10 11">
    <name type="scientific">Aspergillus taichungensis</name>
    <dbReference type="NCBI Taxonomy" id="482145"/>
    <lineage>
        <taxon>Eukaryota</taxon>
        <taxon>Fungi</taxon>
        <taxon>Dikarya</taxon>
        <taxon>Ascomycota</taxon>
        <taxon>Pezizomycotina</taxon>
        <taxon>Eurotiomycetes</taxon>
        <taxon>Eurotiomycetidae</taxon>
        <taxon>Eurotiales</taxon>
        <taxon>Aspergillaceae</taxon>
        <taxon>Aspergillus</taxon>
        <taxon>Aspergillus subgen. Circumdati</taxon>
    </lineage>
</organism>
<evidence type="ECO:0000313" key="11">
    <source>
        <dbReference type="Proteomes" id="UP000235023"/>
    </source>
</evidence>
<keyword evidence="5" id="KW-0804">Transcription</keyword>
<feature type="domain" description="Zn(2)-C6 fungal-type" evidence="8">
    <location>
        <begin position="95"/>
        <end position="124"/>
    </location>
</feature>
<keyword evidence="3" id="KW-0805">Transcription regulation</keyword>
<reference evidence="11" key="1">
    <citation type="submission" date="2017-12" db="EMBL/GenBank/DDBJ databases">
        <authorList>
            <consortium name="DOE Joint Genome Institute"/>
            <person name="Mondo S.J."/>
            <person name="Kjaerbolling I."/>
            <person name="Vesth T.C."/>
            <person name="Frisvad J.C."/>
            <person name="Nybo J.L."/>
            <person name="Theobald S."/>
            <person name="Kuo A."/>
            <person name="Bowyer P."/>
            <person name="Matsuda Y."/>
            <person name="Lyhne E.K."/>
            <person name="Kogle M.E."/>
            <person name="Clum A."/>
            <person name="Lipzen A."/>
            <person name="Salamov A."/>
            <person name="Ngan C.Y."/>
            <person name="Daum C."/>
            <person name="Chiniquy J."/>
            <person name="Barry K."/>
            <person name="LaButti K."/>
            <person name="Haridas S."/>
            <person name="Simmons B.A."/>
            <person name="Magnuson J.K."/>
            <person name="Mortensen U.H."/>
            <person name="Larsen T.O."/>
            <person name="Grigoriev I.V."/>
            <person name="Baker S.E."/>
            <person name="Andersen M.R."/>
            <person name="Nordberg H.P."/>
            <person name="Cantor M.N."/>
            <person name="Hua S.X."/>
        </authorList>
    </citation>
    <scope>NUCLEOTIDE SEQUENCE [LARGE SCALE GENOMIC DNA]</scope>
    <source>
        <strain evidence="11">IBT 19404</strain>
    </source>
</reference>